<evidence type="ECO:0000313" key="4">
    <source>
        <dbReference type="Proteomes" id="UP000799118"/>
    </source>
</evidence>
<gene>
    <name evidence="3" type="ORF">BT96DRAFT_980003</name>
</gene>
<accession>A0A6A4H178</accession>
<feature type="signal peptide" evidence="2">
    <location>
        <begin position="1"/>
        <end position="21"/>
    </location>
</feature>
<keyword evidence="4" id="KW-1185">Reference proteome</keyword>
<dbReference type="AlphaFoldDB" id="A0A6A4H178"/>
<evidence type="ECO:0000256" key="1">
    <source>
        <dbReference type="SAM" id="MobiDB-lite"/>
    </source>
</evidence>
<evidence type="ECO:0000313" key="3">
    <source>
        <dbReference type="EMBL" id="KAE9391114.1"/>
    </source>
</evidence>
<feature type="compositionally biased region" description="Low complexity" evidence="1">
    <location>
        <begin position="150"/>
        <end position="164"/>
    </location>
</feature>
<evidence type="ECO:0000256" key="2">
    <source>
        <dbReference type="SAM" id="SignalP"/>
    </source>
</evidence>
<reference evidence="3" key="1">
    <citation type="journal article" date="2019" name="Environ. Microbiol.">
        <title>Fungal ecological strategies reflected in gene transcription - a case study of two litter decomposers.</title>
        <authorList>
            <person name="Barbi F."/>
            <person name="Kohler A."/>
            <person name="Barry K."/>
            <person name="Baskaran P."/>
            <person name="Daum C."/>
            <person name="Fauchery L."/>
            <person name="Ihrmark K."/>
            <person name="Kuo A."/>
            <person name="LaButti K."/>
            <person name="Lipzen A."/>
            <person name="Morin E."/>
            <person name="Grigoriev I.V."/>
            <person name="Henrissat B."/>
            <person name="Lindahl B."/>
            <person name="Martin F."/>
        </authorList>
    </citation>
    <scope>NUCLEOTIDE SEQUENCE</scope>
    <source>
        <strain evidence="3">JB14</strain>
    </source>
</reference>
<name>A0A6A4H178_9AGAR</name>
<keyword evidence="2" id="KW-0732">Signal</keyword>
<dbReference type="EMBL" id="ML769636">
    <property type="protein sequence ID" value="KAE9391114.1"/>
    <property type="molecule type" value="Genomic_DNA"/>
</dbReference>
<feature type="chain" id="PRO_5025387503" evidence="2">
    <location>
        <begin position="22"/>
        <end position="198"/>
    </location>
</feature>
<dbReference type="Proteomes" id="UP000799118">
    <property type="component" value="Unassembled WGS sequence"/>
</dbReference>
<feature type="region of interest" description="Disordered" evidence="1">
    <location>
        <begin position="150"/>
        <end position="172"/>
    </location>
</feature>
<protein>
    <submittedName>
        <fullName evidence="3">Uncharacterized protein</fullName>
    </submittedName>
</protein>
<organism evidence="3 4">
    <name type="scientific">Gymnopus androsaceus JB14</name>
    <dbReference type="NCBI Taxonomy" id="1447944"/>
    <lineage>
        <taxon>Eukaryota</taxon>
        <taxon>Fungi</taxon>
        <taxon>Dikarya</taxon>
        <taxon>Basidiomycota</taxon>
        <taxon>Agaricomycotina</taxon>
        <taxon>Agaricomycetes</taxon>
        <taxon>Agaricomycetidae</taxon>
        <taxon>Agaricales</taxon>
        <taxon>Marasmiineae</taxon>
        <taxon>Omphalotaceae</taxon>
        <taxon>Gymnopus</taxon>
    </lineage>
</organism>
<proteinExistence type="predicted"/>
<sequence>MFPSALSLICLCSYFPALLYALPSPQQSLTLEGFGTAQIGAATDGGIATDFLIQTGATGGAQTSFELVEVDTFAVGGQAVTTTVTAGVVASASGFNLEATIGNEQVTATLSESCQATALANAGGDCTVQLDGESVSVSGPGSAEVIAISATPTGSSSPSATSGSKKNSGLKHSSFDRKTYLSGVGLGAIVAGFVFGGI</sequence>